<reference evidence="3 4" key="1">
    <citation type="submission" date="2018-11" db="EMBL/GenBank/DDBJ databases">
        <title>Genomes From Bacteria Associated with the Canine Oral Cavity: a Test Case for Automated Genome-Based Taxonomic Assignment.</title>
        <authorList>
            <person name="Coil D.A."/>
            <person name="Jospin G."/>
            <person name="Darling A.E."/>
            <person name="Wallis C."/>
            <person name="Davis I.J."/>
            <person name="Harris S."/>
            <person name="Eisen J.A."/>
            <person name="Holcombe L.J."/>
            <person name="O'Flynn C."/>
        </authorList>
    </citation>
    <scope>NUCLEOTIDE SEQUENCE [LARGE SCALE GENOMIC DNA]</scope>
    <source>
        <strain evidence="3 4">OH887_COT-365</strain>
    </source>
</reference>
<dbReference type="InterPro" id="IPR011335">
    <property type="entry name" value="Restrct_endonuc-II-like"/>
</dbReference>
<protein>
    <submittedName>
        <fullName evidence="3">DUF4143 domain-containing protein</fullName>
    </submittedName>
</protein>
<gene>
    <name evidence="3" type="ORF">EII34_12970</name>
</gene>
<dbReference type="PANTHER" id="PTHR43566">
    <property type="entry name" value="CONSERVED PROTEIN"/>
    <property type="match status" value="1"/>
</dbReference>
<dbReference type="SUPFAM" id="SSF52980">
    <property type="entry name" value="Restriction endonuclease-like"/>
    <property type="match status" value="1"/>
</dbReference>
<dbReference type="Pfam" id="PF13173">
    <property type="entry name" value="AAA_14"/>
    <property type="match status" value="1"/>
</dbReference>
<feature type="domain" description="DUF4143" evidence="2">
    <location>
        <begin position="95"/>
        <end position="151"/>
    </location>
</feature>
<accession>A0A3P1T2K6</accession>
<name>A0A3P1T2K6_9ACTN</name>
<evidence type="ECO:0000259" key="1">
    <source>
        <dbReference type="Pfam" id="PF13173"/>
    </source>
</evidence>
<dbReference type="PANTHER" id="PTHR43566:SF2">
    <property type="entry name" value="DUF4143 DOMAIN-CONTAINING PROTEIN"/>
    <property type="match status" value="1"/>
</dbReference>
<evidence type="ECO:0000259" key="2">
    <source>
        <dbReference type="Pfam" id="PF13635"/>
    </source>
</evidence>
<dbReference type="InterPro" id="IPR041682">
    <property type="entry name" value="AAA_14"/>
</dbReference>
<sequence>MTELVERHLLGVGLEYLDTFPVVVIEGARQVGRSTLAQQLLQVRPGIQVTLDVPAQLAAALEDPEAFLRQGGEGTLAIDEAQLAPGQLEPITADVLGGHFKAFLATELLKQQSWSTEQFQLFHYRDRTGIEVDLVAELADGSAVGIEVKTSSSHRPEHFKGLRFLRDRLGSRFRCGVVLGMFQQGFQISDRLIGLPASALWELPAPDQR</sequence>
<dbReference type="OrthoDB" id="128089at2"/>
<dbReference type="Pfam" id="PF13635">
    <property type="entry name" value="DUF4143"/>
    <property type="match status" value="1"/>
</dbReference>
<dbReference type="Proteomes" id="UP000280819">
    <property type="component" value="Unassembled WGS sequence"/>
</dbReference>
<evidence type="ECO:0000313" key="3">
    <source>
        <dbReference type="EMBL" id="RRD03712.1"/>
    </source>
</evidence>
<dbReference type="EMBL" id="RQZG01000017">
    <property type="protein sequence ID" value="RRD03712.1"/>
    <property type="molecule type" value="Genomic_DNA"/>
</dbReference>
<proteinExistence type="predicted"/>
<dbReference type="AlphaFoldDB" id="A0A3P1T2K6"/>
<organism evidence="3 4">
    <name type="scientific">Arachnia propionica</name>
    <dbReference type="NCBI Taxonomy" id="1750"/>
    <lineage>
        <taxon>Bacteria</taxon>
        <taxon>Bacillati</taxon>
        <taxon>Actinomycetota</taxon>
        <taxon>Actinomycetes</taxon>
        <taxon>Propionibacteriales</taxon>
        <taxon>Propionibacteriaceae</taxon>
        <taxon>Arachnia</taxon>
    </lineage>
</organism>
<dbReference type="RefSeq" id="WP_124845587.1">
    <property type="nucleotide sequence ID" value="NZ_RQZG01000017.1"/>
</dbReference>
<evidence type="ECO:0000313" key="4">
    <source>
        <dbReference type="Proteomes" id="UP000280819"/>
    </source>
</evidence>
<comment type="caution">
    <text evidence="3">The sequence shown here is derived from an EMBL/GenBank/DDBJ whole genome shotgun (WGS) entry which is preliminary data.</text>
</comment>
<dbReference type="InterPro" id="IPR025420">
    <property type="entry name" value="DUF4143"/>
</dbReference>
<feature type="domain" description="AAA" evidence="1">
    <location>
        <begin position="21"/>
        <end position="91"/>
    </location>
</feature>